<keyword evidence="5" id="KW-0677">Repeat</keyword>
<feature type="disulfide bond" evidence="10">
    <location>
        <begin position="704"/>
        <end position="713"/>
    </location>
</feature>
<dbReference type="GO" id="GO:0005604">
    <property type="term" value="C:basement membrane"/>
    <property type="evidence" value="ECO:0007669"/>
    <property type="project" value="UniProtKB-SubCell"/>
</dbReference>
<dbReference type="InterPro" id="IPR000742">
    <property type="entry name" value="EGF"/>
</dbReference>
<dbReference type="PANTHER" id="PTHR10574:SF406">
    <property type="entry name" value="LAMININ SUBUNIT ALPHA 5"/>
    <property type="match status" value="1"/>
</dbReference>
<dbReference type="PROSITE" id="PS50025">
    <property type="entry name" value="LAM_G_DOMAIN"/>
    <property type="match status" value="5"/>
</dbReference>
<dbReference type="Gene3D" id="2.60.120.260">
    <property type="entry name" value="Galactose-binding domain-like"/>
    <property type="match status" value="2"/>
</dbReference>
<keyword evidence="4 12" id="KW-0732">Signal</keyword>
<feature type="domain" description="Laminin G" evidence="13">
    <location>
        <begin position="2990"/>
        <end position="3160"/>
    </location>
</feature>
<dbReference type="FunFam" id="2.10.25.10:FF:000090">
    <property type="entry name" value="laminin subunit alpha"/>
    <property type="match status" value="2"/>
</dbReference>
<dbReference type="InterPro" id="IPR013320">
    <property type="entry name" value="ConA-like_dom_sf"/>
</dbReference>
<feature type="disulfide bond" evidence="10">
    <location>
        <begin position="448"/>
        <end position="460"/>
    </location>
</feature>
<dbReference type="SMART" id="SM00136">
    <property type="entry name" value="LamNT"/>
    <property type="match status" value="1"/>
</dbReference>
<dbReference type="FunFam" id="2.10.25.10:FF:000209">
    <property type="entry name" value="Laminin subunit alpha 5"/>
    <property type="match status" value="1"/>
</dbReference>
<dbReference type="FunFam" id="2.10.25.10:FF:000082">
    <property type="entry name" value="Laminin subunit alpha 1"/>
    <property type="match status" value="2"/>
</dbReference>
<dbReference type="PROSITE" id="PS00022">
    <property type="entry name" value="EGF_1"/>
    <property type="match status" value="1"/>
</dbReference>
<feature type="coiled-coil region" evidence="11">
    <location>
        <begin position="2284"/>
        <end position="2325"/>
    </location>
</feature>
<feature type="domain" description="Laminin N-terminal" evidence="16">
    <location>
        <begin position="19"/>
        <end position="273"/>
    </location>
</feature>
<keyword evidence="11" id="KW-0175">Coiled coil</keyword>
<protein>
    <submittedName>
        <fullName evidence="17">Laminin epi-1</fullName>
    </submittedName>
</protein>
<dbReference type="FunFam" id="2.10.25.10:FF:000011">
    <property type="entry name" value="Cadherin EGF LAG seven-pass G-type receptor"/>
    <property type="match status" value="1"/>
</dbReference>
<dbReference type="SMART" id="SM00181">
    <property type="entry name" value="EGF"/>
    <property type="match status" value="10"/>
</dbReference>
<feature type="domain" description="Laminin EGF-like" evidence="14">
    <location>
        <begin position="676"/>
        <end position="733"/>
    </location>
</feature>
<evidence type="ECO:0000256" key="2">
    <source>
        <dbReference type="ARBA" id="ARBA00022525"/>
    </source>
</evidence>
<evidence type="ECO:0000256" key="10">
    <source>
        <dbReference type="PROSITE-ProRule" id="PRU00460"/>
    </source>
</evidence>
<dbReference type="Gene3D" id="2.10.25.10">
    <property type="entry name" value="Laminin"/>
    <property type="match status" value="18"/>
</dbReference>
<dbReference type="EMBL" id="REGN01011753">
    <property type="protein sequence ID" value="RMZ96947.1"/>
    <property type="molecule type" value="Genomic_DNA"/>
</dbReference>
<feature type="disulfide bond" evidence="10">
    <location>
        <begin position="605"/>
        <end position="614"/>
    </location>
</feature>
<feature type="chain" id="PRO_5018239286" evidence="12">
    <location>
        <begin position="21"/>
        <end position="3595"/>
    </location>
</feature>
<keyword evidence="7 10" id="KW-1015">Disulfide bond</keyword>
<feature type="domain" description="Laminin EGF-like" evidence="14">
    <location>
        <begin position="1757"/>
        <end position="1815"/>
    </location>
</feature>
<feature type="disulfide bond" evidence="10">
    <location>
        <begin position="557"/>
        <end position="566"/>
    </location>
</feature>
<keyword evidence="9 10" id="KW-0424">Laminin EGF-like domain</keyword>
<dbReference type="STRING" id="10195.A0A3M7PDZ4"/>
<feature type="domain" description="Laminin G" evidence="13">
    <location>
        <begin position="3402"/>
        <end position="3592"/>
    </location>
</feature>
<evidence type="ECO:0000313" key="17">
    <source>
        <dbReference type="EMBL" id="RMZ96947.1"/>
    </source>
</evidence>
<dbReference type="InterPro" id="IPR002049">
    <property type="entry name" value="LE_dom"/>
</dbReference>
<organism evidence="17 18">
    <name type="scientific">Brachionus plicatilis</name>
    <name type="common">Marine rotifer</name>
    <name type="synonym">Brachionus muelleri</name>
    <dbReference type="NCBI Taxonomy" id="10195"/>
    <lineage>
        <taxon>Eukaryota</taxon>
        <taxon>Metazoa</taxon>
        <taxon>Spiralia</taxon>
        <taxon>Gnathifera</taxon>
        <taxon>Rotifera</taxon>
        <taxon>Eurotatoria</taxon>
        <taxon>Monogononta</taxon>
        <taxon>Pseudotrocha</taxon>
        <taxon>Ploima</taxon>
        <taxon>Brachionidae</taxon>
        <taxon>Brachionus</taxon>
    </lineage>
</organism>
<feature type="disulfide bond" evidence="10">
    <location>
        <begin position="1786"/>
        <end position="1795"/>
    </location>
</feature>
<feature type="disulfide bond" evidence="10">
    <location>
        <begin position="1852"/>
        <end position="1866"/>
    </location>
</feature>
<feature type="domain" description="Laminin IV type A" evidence="15">
    <location>
        <begin position="1495"/>
        <end position="1672"/>
    </location>
</feature>
<feature type="disulfide bond" evidence="10">
    <location>
        <begin position="651"/>
        <end position="660"/>
    </location>
</feature>
<feature type="disulfide bond" evidence="10">
    <location>
        <begin position="1937"/>
        <end position="1946"/>
    </location>
</feature>
<evidence type="ECO:0000256" key="3">
    <source>
        <dbReference type="ARBA" id="ARBA00022530"/>
    </source>
</evidence>
<proteinExistence type="predicted"/>
<dbReference type="GO" id="GO:0007155">
    <property type="term" value="P:cell adhesion"/>
    <property type="evidence" value="ECO:0007669"/>
    <property type="project" value="InterPro"/>
</dbReference>
<reference evidence="17 18" key="1">
    <citation type="journal article" date="2018" name="Sci. Rep.">
        <title>Genomic signatures of local adaptation to the degree of environmental predictability in rotifers.</title>
        <authorList>
            <person name="Franch-Gras L."/>
            <person name="Hahn C."/>
            <person name="Garcia-Roger E.M."/>
            <person name="Carmona M.J."/>
            <person name="Serra M."/>
            <person name="Gomez A."/>
        </authorList>
    </citation>
    <scope>NUCLEOTIDE SEQUENCE [LARGE SCALE GENOMIC DNA]</scope>
    <source>
        <strain evidence="17">HYR1</strain>
    </source>
</reference>
<feature type="coiled-coil region" evidence="11">
    <location>
        <begin position="2108"/>
        <end position="2190"/>
    </location>
</feature>
<feature type="coiled-coil region" evidence="11">
    <location>
        <begin position="2370"/>
        <end position="2484"/>
    </location>
</feature>
<dbReference type="Pfam" id="PF00052">
    <property type="entry name" value="Laminin_B"/>
    <property type="match status" value="1"/>
</dbReference>
<feature type="disulfide bond" evidence="10">
    <location>
        <begin position="466"/>
        <end position="475"/>
    </location>
</feature>
<dbReference type="OrthoDB" id="5984158at2759"/>
<comment type="subcellular location">
    <subcellularLocation>
        <location evidence="1">Secreted</location>
        <location evidence="1">Extracellular space</location>
        <location evidence="1">Extracellular matrix</location>
        <location evidence="1">Basement membrane</location>
    </subcellularLocation>
</comment>
<dbReference type="InterPro" id="IPR008211">
    <property type="entry name" value="Laminin_N"/>
</dbReference>
<feature type="domain" description="Laminin EGF-like" evidence="14">
    <location>
        <begin position="491"/>
        <end position="536"/>
    </location>
</feature>
<evidence type="ECO:0000256" key="11">
    <source>
        <dbReference type="SAM" id="Coils"/>
    </source>
</evidence>
<feature type="disulfide bond" evidence="10">
    <location>
        <begin position="1726"/>
        <end position="1735"/>
    </location>
</feature>
<dbReference type="CDD" id="cd00110">
    <property type="entry name" value="LamG"/>
    <property type="match status" value="5"/>
</dbReference>
<feature type="domain" description="Laminin G" evidence="13">
    <location>
        <begin position="2571"/>
        <end position="2788"/>
    </location>
</feature>
<evidence type="ECO:0000259" key="16">
    <source>
        <dbReference type="PROSITE" id="PS51117"/>
    </source>
</evidence>
<evidence type="ECO:0000313" key="18">
    <source>
        <dbReference type="Proteomes" id="UP000276133"/>
    </source>
</evidence>
<evidence type="ECO:0000259" key="14">
    <source>
        <dbReference type="PROSITE" id="PS50027"/>
    </source>
</evidence>
<feature type="disulfide bond" evidence="10">
    <location>
        <begin position="493"/>
        <end position="510"/>
    </location>
</feature>
<keyword evidence="18" id="KW-1185">Reference proteome</keyword>
<evidence type="ECO:0000256" key="12">
    <source>
        <dbReference type="SAM" id="SignalP"/>
    </source>
</evidence>
<feature type="domain" description="Laminin EGF-like" evidence="14">
    <location>
        <begin position="1430"/>
        <end position="1474"/>
    </location>
</feature>
<feature type="disulfide bond" evidence="10">
    <location>
        <begin position="1310"/>
        <end position="1319"/>
    </location>
</feature>
<dbReference type="SUPFAM" id="SSF57196">
    <property type="entry name" value="EGF/Laminin"/>
    <property type="match status" value="19"/>
</dbReference>
<evidence type="ECO:0000256" key="8">
    <source>
        <dbReference type="ARBA" id="ARBA00023180"/>
    </source>
</evidence>
<feature type="disulfide bond" evidence="10">
    <location>
        <begin position="491"/>
        <end position="503"/>
    </location>
</feature>
<feature type="disulfide bond" evidence="10">
    <location>
        <begin position="632"/>
        <end position="649"/>
    </location>
</feature>
<sequence>MRLKIYISIIVLLSIEKINCDILTPPYFNLVSNKKVTASATCGEGVREPELYCKLTGSSATDRETSNYANLIQGQYCDYCDPNDPYKAHPAQYAIDGTDRWWQSPPLSRSLDYNQVNLTIDFGQEFHVAYIYIKMANSPRPGVWALEKSVDYGKTYQPWQYFADTPSDCYNYFNTLANEKIETDDDVICTTDYSKVLPVEGGEILVSLVNNRPNSKNFTHADDLQKWTRATSIRLRLMRTKNLLGHLMAVAKQDPTVTRRYFYSIRDISIGGRCVCNGHAEHCEASNPSTPDKLICRCSHNTCGDQCETCCDGFVQKKWKQNREGKEFECEPCQCYGHSDKCVYDEEVDHLNLSIDIHGNYEGGGVCQECKHNTQGINCQDCTPGYFRPFGVPITSVDACRKCDCDNPYSTGNCTQLTGDCECKPQYTGYKCMECANGYTDWPECKKCDCDIDGRADSNCKGPCNCKFGYLGPYCDQCVDRYYGFPDCKPCDCEREGTLDLNCNTENGKCICRPGYTGHRCDECDHGYFGDRICTICNCDVGTTHEVCDKKNGTCICAPNFTGEKCNECAPGYFNFPLCEKCNCDPDGSIGNTCTYFGNQQQCVCKEGRSGPKCNQCAPGYYKFPDCIECQCDDAGSIGQSCDQTTGKCNCKANFNNQKCSECAPDFFNYPFCEKCNCHPKGTADHFPGCNKDLKMASGIRCPCKETVTGRQCDKCKDRFYGLGTDSDKGCSPCECNRNGTLNELDICDQNSGQCQCKLFVDSTACNDCKPGFFNLARNDIFGCELCKCQPGSSIDNYCDRITGQCACLPNIIGLNCDQPAPGFFVPNLHQLKFEIEDGTSKEKQVRYIFDEDNFPKFSWKGYVHLNKVAGVVSQNVTIEKAGTYRLIVKYLNKNTSIAELSIRVKDNSQDGEFDEQKSILLLPNSEPSFETVTVDQINALILDLVPDEKNFDLRTIKEFNQTEPVVVSRLAFDNAIIKNLIFPSPDNYVLLIDFLNLNDDGQEIQVEVNHMDSNRRQVGNVYAYKCNLTVLCREVVLSRDFNEPLQIEGQNSASVTLRSDKEILVNKITLIQKDKFDINYIKMSPYCIISNSVCKPLVYKPFYNTKIELDSDENSIRPNLFRTSAEDYIPINNPEITVTVNTPKHDQGEQMLIVHFYQPNHPSVDLTVFLDKDTNGTLNANYCPSISGCRSIVKFFPLSETFSNPDLSKVVFQLNENSKDIYIDYILLASANNVNPDMLKYAPVDMTSEFITKCASQHFDIDHFSSPFCDKSVLSLSSKYNNGAQPCDCDPEGSFSEDFCEIFGGQCHCKENVIGRQCNRCKTGYYGFPECQKCDCPTGNCDDVTGECFDPPCSTKSVCHDGCFGFHPMFGCEDCNCHLDGTLDRNTTCDKETGQCICRQNMDGRKCDRCKNGYYNYPLCNRCDCQEYGTQENICNPLSGECQCKQNTFGDRCENCKPGTFNMESRNEKGCTKCFCFGQTTYCKISDLYYMAHVDLNDWTLTDLKENSAYNITDSFLTNSVTADLSDAELNEPLYWKAPKSYLGNRVTSYGSDIKYTIRVNISDATIAVKPDLILVGQNMSLFYSSITQPQSEENFESSVSLLESNFNHLLTGASVTREQLMTVLSSLSDMKLRATYGAKTDQTELVEFKFNFAVEYQEFVTDEPALSAEQCYCPPHFEGYSCESCQPGYYKVKGNGPGLFNCVPCKCNNHADTCDQETGVCINCRDNTMGPTCGECKSGYYQISYGDNQTECRLCPCPGPTEANVFSSTCKYDQNTNRVYNCSCQEGYAGPFCERCAPGYYGDPTAPGGKCLPCECNDNIDMNDYGSCDQRTGACLKCLHNTTGINCERCLDWHYGDPIGLKNCQPCLCDPLGSDFCDPINGDCLCRNNVIGHDCSSCKENMWGFGNFDGCTECNCDPVGSLSQQCKISTGECECKPGVGGERCERCASGHWNFTDYGCHECNCKNSLGVKLTSDGFECDAQTGHCTCIEGVMGPNCDQCSPRWVLVKHQGCKKCDTCVHTLLDDVAELEMKAHGIENGNKDSSLTFKAHQKLVRLESEFDKIKNSIDPSDYETTPLLNLQRQISSVQNDIISLKLMTDIDIKGKIKQYENIYEESEKLNQDLGNLRVHIDLLESMLEQIQNEDMENDRTITEEQMRVYEKMAERVINRNFTDVLEKYQNLIKQYMETNLTVSTLNSNYHNHLREIDSIKNKTLYIQKSLMETKNLIDKAKSEEKLRDRDVEFKAYFDNLRIIQNETEFLREKTTKSLQDVQDMISKGEEILEQSGKDLDDLNDKAEDLKVLYSNHESTYEGLLQKCKLAEEKANNMTQIGLNWKSKFDQSQQGLVAFEMAQVYEKIADDLMNAHDNSVSVLQNYTKAEQELEEMEERASKLKEKGSEMAQITNEQIKKVQSSNSDYNEFSSKYTNLEHEANNLAKELESIDLWINKTLNSDQILSNLESELDVQEIDLEESEQKSHDLIQRVQSLDTLKGSISGESSDDLPSGEQLIKSIEQSIDNLQSSSPDLTKTVQELLEKNDFNQQLDKITKDIYDLKILIESTRQMVNDIEVAVNFNDSSVVNLRAPIDLHPSMTTTSSLYVKTQESYAPLMLVFNASNPNEYLAMYLHEGRPHVQYKLSSYDSEAVVLSTEQQINNDQWHKIEFDRTARLAKLRIFSEDDYQETSKRSIEDSSVFNLEQSGARIILGQFPVSQIPNDLRQISAYNNQFRGALDAVKLNTHSLGLWNHLQARNIKGELNRKFVASDDKQTEIENSRIENGVYFLDESFMCKTNKARLKFSGRNRPQLDVTLRFKTVSANGLLWLWYKDDRDYYAIYLENGHINVVLANGAENKLRLFDYSPSPTSYKLNDNNYHTIKVSLIRNMQQMNSELKFLVVERLDEERETSIDEKIHNTYKYYTLSNGKQCIGGIMTTDREKIFKDSLFNSFTGCYISVSVSLGASFEQINLNQDLHKSEFKYHNVEPDCPSVSDQCEIKNSLYPSFIKFDLKQQNLSESENLGISFSSLSHNGVLLYRVKENNQLLLRLNNGALTLTVYEPSNSFSIKSLAQNLNDNNLHHVLVSIKDNKISLYVDNLLQSFRPIQPLSLSNKNEVYISGAPLDARIPDENFQNFEGCLIQVIYNDQVLDLSKATDKASHIKFSKCYRGSFRSTLDPIGFENSQNQPILSRYSQKIRKSDYLLNQECVLKPSYDTAMLRPVGLRFGLTKQSRMEVNEQLPIKLTSFVSFKFRTLESDGLMFYASDIHRKDFIAVWMHNGYINYAFDCGSGLMHIKSKRIYSDGRYHTATVKRDMQLGSLTVSDRTNSTVLEAIESMSPGNSAFLNVIEPYFFGNLRSEDKIHLPQAQKELITSEPFIGCMSDFNVGFKLLGNKVEKVDLMSCSNSHESGIFFTGLNGYGTLDDQLSLGEAFELSLDVKSRTKNGVLLYMGEKEQPDNYFLLEFVNGEMELSLVLNGFKNMIKYVPNYSRNELCNASWVKLRLRKTEKGLISLDLRSAESNSGFSKDLSALNQNLDALTTLYVGALPEHSLYAEVSQTSEPYIGCIRDLELRKIKNGQMSASKNFLLEMRLKSGVLSYCPLK</sequence>
<dbReference type="FunFam" id="2.10.25.10:FF:000069">
    <property type="entry name" value="Laminin subunit alpha 1"/>
    <property type="match status" value="1"/>
</dbReference>
<dbReference type="PROSITE" id="PS51115">
    <property type="entry name" value="LAMININ_IVA"/>
    <property type="match status" value="1"/>
</dbReference>
<dbReference type="FunFam" id="2.60.120.260:FF:000092">
    <property type="entry name" value="Laminin subunit alpha-3"/>
    <property type="match status" value="1"/>
</dbReference>
<keyword evidence="3" id="KW-0272">Extracellular matrix</keyword>
<dbReference type="PRINTS" id="PR00011">
    <property type="entry name" value="EGFLAMININ"/>
</dbReference>
<feature type="disulfide bond" evidence="10">
    <location>
        <begin position="757"/>
        <end position="766"/>
    </location>
</feature>
<keyword evidence="6" id="KW-0084">Basement membrane</keyword>
<comment type="caution">
    <text evidence="10">Lacks conserved residue(s) required for the propagation of feature annotation.</text>
</comment>
<evidence type="ECO:0000259" key="13">
    <source>
        <dbReference type="PROSITE" id="PS50025"/>
    </source>
</evidence>
<name>A0A3M7PDZ4_BRAPC</name>
<feature type="disulfide bond" evidence="10">
    <location>
        <begin position="582"/>
        <end position="594"/>
    </location>
</feature>
<feature type="signal peptide" evidence="12">
    <location>
        <begin position="1"/>
        <end position="20"/>
    </location>
</feature>
<keyword evidence="2" id="KW-0964">Secreted</keyword>
<dbReference type="Proteomes" id="UP000276133">
    <property type="component" value="Unassembled WGS sequence"/>
</dbReference>
<dbReference type="FunFam" id="2.10.25.10:FF:000388">
    <property type="entry name" value="Laminin subunit alpha"/>
    <property type="match status" value="1"/>
</dbReference>
<feature type="domain" description="Laminin EGF-like" evidence="14">
    <location>
        <begin position="537"/>
        <end position="581"/>
    </location>
</feature>
<feature type="disulfide bond" evidence="10">
    <location>
        <begin position="1399"/>
        <end position="1408"/>
    </location>
</feature>
<dbReference type="SMART" id="SM00180">
    <property type="entry name" value="EGF_Lam"/>
    <property type="match status" value="21"/>
</dbReference>
<dbReference type="PROSITE" id="PS51117">
    <property type="entry name" value="LAMININ_NTER"/>
    <property type="match status" value="1"/>
</dbReference>
<dbReference type="InterPro" id="IPR001791">
    <property type="entry name" value="Laminin_G"/>
</dbReference>
<feature type="domain" description="Laminin EGF-like" evidence="14">
    <location>
        <begin position="734"/>
        <end position="786"/>
    </location>
</feature>
<feature type="disulfide bond" evidence="10">
    <location>
        <begin position="512"/>
        <end position="521"/>
    </location>
</feature>
<dbReference type="FunFam" id="2.10.25.10:FF:000067">
    <property type="entry name" value="Laminin subunit gamma 1"/>
    <property type="match status" value="1"/>
</dbReference>
<feature type="disulfide bond" evidence="10">
    <location>
        <begin position="1916"/>
        <end position="1928"/>
    </location>
</feature>
<dbReference type="InterPro" id="IPR000034">
    <property type="entry name" value="Laminin_IV"/>
</dbReference>
<feature type="domain" description="Laminin EGF-like" evidence="14">
    <location>
        <begin position="582"/>
        <end position="629"/>
    </location>
</feature>
<evidence type="ECO:0000256" key="1">
    <source>
        <dbReference type="ARBA" id="ARBA00004302"/>
    </source>
</evidence>
<feature type="domain" description="Laminin EGF-like" evidence="14">
    <location>
        <begin position="448"/>
        <end position="490"/>
    </location>
</feature>
<evidence type="ECO:0000256" key="9">
    <source>
        <dbReference type="ARBA" id="ARBA00023292"/>
    </source>
</evidence>
<dbReference type="FunFam" id="2.10.25.10:FF:000051">
    <property type="entry name" value="Laminin subunit alpha 4"/>
    <property type="match status" value="1"/>
</dbReference>
<dbReference type="CDD" id="cd00055">
    <property type="entry name" value="EGF_Lam"/>
    <property type="match status" value="21"/>
</dbReference>
<dbReference type="PROSITE" id="PS01248">
    <property type="entry name" value="EGF_LAM_1"/>
    <property type="match status" value="7"/>
</dbReference>
<dbReference type="FunFam" id="2.10.25.10:FF:000188">
    <property type="entry name" value="Laminin subunit gamma 2"/>
    <property type="match status" value="1"/>
</dbReference>
<dbReference type="PROSITE" id="PS50027">
    <property type="entry name" value="EGF_LAM_2"/>
    <property type="match status" value="14"/>
</dbReference>
<evidence type="ECO:0000256" key="4">
    <source>
        <dbReference type="ARBA" id="ARBA00022729"/>
    </source>
</evidence>
<feature type="disulfide bond" evidence="10">
    <location>
        <begin position="630"/>
        <end position="642"/>
    </location>
</feature>
<dbReference type="SUPFAM" id="SSF49899">
    <property type="entry name" value="Concanavalin A-like lectins/glucanases"/>
    <property type="match status" value="5"/>
</dbReference>
<dbReference type="PANTHER" id="PTHR10574">
    <property type="entry name" value="NETRIN/LAMININ-RELATED"/>
    <property type="match status" value="1"/>
</dbReference>
<accession>A0A3M7PDZ4</accession>
<feature type="disulfide bond" evidence="10">
    <location>
        <begin position="1840"/>
        <end position="1849"/>
    </location>
</feature>
<feature type="domain" description="Laminin EGF-like" evidence="14">
    <location>
        <begin position="1916"/>
        <end position="1963"/>
    </location>
</feature>
<dbReference type="Gene3D" id="2.170.300.10">
    <property type="entry name" value="Tie2 ligand-binding domain superfamily"/>
    <property type="match status" value="1"/>
</dbReference>
<feature type="disulfide bond" evidence="10">
    <location>
        <begin position="1445"/>
        <end position="1454"/>
    </location>
</feature>
<feature type="domain" description="Laminin EGF-like" evidence="14">
    <location>
        <begin position="1376"/>
        <end position="1428"/>
    </location>
</feature>
<dbReference type="Pfam" id="PF06009">
    <property type="entry name" value="Laminin_II"/>
    <property type="match status" value="1"/>
</dbReference>
<dbReference type="FunFam" id="2.10.25.10:FF:000083">
    <property type="entry name" value="Laminin subunit alpha"/>
    <property type="match status" value="1"/>
</dbReference>
<feature type="disulfide bond" evidence="10">
    <location>
        <begin position="1918"/>
        <end position="1935"/>
    </location>
</feature>
<dbReference type="InterPro" id="IPR050440">
    <property type="entry name" value="Laminin/Netrin_ECM"/>
</dbReference>
<feature type="domain" description="Laminin EGF-like" evidence="14">
    <location>
        <begin position="1288"/>
        <end position="1334"/>
    </location>
</feature>
<feature type="domain" description="Laminin EGF-like" evidence="14">
    <location>
        <begin position="630"/>
        <end position="675"/>
    </location>
</feature>
<dbReference type="SMART" id="SM00282">
    <property type="entry name" value="LamG"/>
    <property type="match status" value="5"/>
</dbReference>
<feature type="domain" description="Laminin G" evidence="13">
    <location>
        <begin position="2784"/>
        <end position="2983"/>
    </location>
</feature>
<evidence type="ECO:0000256" key="6">
    <source>
        <dbReference type="ARBA" id="ARBA00022869"/>
    </source>
</evidence>
<evidence type="ECO:0000256" key="7">
    <source>
        <dbReference type="ARBA" id="ARBA00023157"/>
    </source>
</evidence>
<dbReference type="Pfam" id="PF00053">
    <property type="entry name" value="EGF_laminin"/>
    <property type="match status" value="21"/>
</dbReference>
<feature type="domain" description="Laminin EGF-like" evidence="14">
    <location>
        <begin position="1707"/>
        <end position="1756"/>
    </location>
</feature>
<dbReference type="SMART" id="SM00281">
    <property type="entry name" value="LamB"/>
    <property type="match status" value="1"/>
</dbReference>
<evidence type="ECO:0000256" key="5">
    <source>
        <dbReference type="ARBA" id="ARBA00022737"/>
    </source>
</evidence>
<dbReference type="Pfam" id="PF00054">
    <property type="entry name" value="Laminin_G_1"/>
    <property type="match status" value="1"/>
</dbReference>
<keyword evidence="8" id="KW-0325">Glycoprotein</keyword>
<gene>
    <name evidence="17" type="ORF">BpHYR1_033338</name>
</gene>
<feature type="domain" description="Laminin G" evidence="13">
    <location>
        <begin position="3216"/>
        <end position="3396"/>
    </location>
</feature>
<dbReference type="Pfam" id="PF00055">
    <property type="entry name" value="Laminin_N"/>
    <property type="match status" value="1"/>
</dbReference>
<dbReference type="Gene3D" id="2.60.120.200">
    <property type="match status" value="5"/>
</dbReference>
<dbReference type="GO" id="GO:0009888">
    <property type="term" value="P:tissue development"/>
    <property type="evidence" value="ECO:0007669"/>
    <property type="project" value="TreeGrafter"/>
</dbReference>
<dbReference type="GO" id="GO:0009887">
    <property type="term" value="P:animal organ morphogenesis"/>
    <property type="evidence" value="ECO:0007669"/>
    <property type="project" value="TreeGrafter"/>
</dbReference>
<dbReference type="InterPro" id="IPR010307">
    <property type="entry name" value="Laminin_dom_II"/>
</dbReference>
<evidence type="ECO:0000259" key="15">
    <source>
        <dbReference type="PROSITE" id="PS51115"/>
    </source>
</evidence>
<dbReference type="Pfam" id="PF02210">
    <property type="entry name" value="Laminin_G_2"/>
    <property type="match status" value="4"/>
</dbReference>
<feature type="domain" description="Laminin EGF-like" evidence="14">
    <location>
        <begin position="1816"/>
        <end position="1868"/>
    </location>
</feature>
<comment type="caution">
    <text evidence="17">The sequence shown here is derived from an EMBL/GenBank/DDBJ whole genome shotgun (WGS) entry which is preliminary data.</text>
</comment>